<feature type="region of interest" description="Disordered" evidence="1">
    <location>
        <begin position="1"/>
        <end position="87"/>
    </location>
</feature>
<gene>
    <name evidence="2" type="ORF">DFP72DRAFT_843441</name>
</gene>
<organism evidence="2 3">
    <name type="scientific">Ephemerocybe angulata</name>
    <dbReference type="NCBI Taxonomy" id="980116"/>
    <lineage>
        <taxon>Eukaryota</taxon>
        <taxon>Fungi</taxon>
        <taxon>Dikarya</taxon>
        <taxon>Basidiomycota</taxon>
        <taxon>Agaricomycotina</taxon>
        <taxon>Agaricomycetes</taxon>
        <taxon>Agaricomycetidae</taxon>
        <taxon>Agaricales</taxon>
        <taxon>Agaricineae</taxon>
        <taxon>Psathyrellaceae</taxon>
        <taxon>Ephemerocybe</taxon>
    </lineage>
</organism>
<name>A0A8H6IA24_9AGAR</name>
<proteinExistence type="predicted"/>
<evidence type="ECO:0000313" key="2">
    <source>
        <dbReference type="EMBL" id="KAF6760542.1"/>
    </source>
</evidence>
<evidence type="ECO:0000313" key="3">
    <source>
        <dbReference type="Proteomes" id="UP000521943"/>
    </source>
</evidence>
<sequence length="334" mass="36367">MDVMNTRNDMRRLEATDKRNRERERGGEEEGEYDEDRNSMRGPSSEGGGEVRGCVREAKKSWIRESSENEIGRARTETRDESSAWSTRAWDLSASGCRLKPAPPRGEGGSPDTPVRQRLTGFHPVPVFSAARCGAWDASLAVCYLPPGPRESSQSEVCSEYRPSYNFDGPLDASEPYTEAEELAGGRRTLSGTYYAMAVLARRVKRGPSGCCGTSTQAPDLPSVIEDVRRAAAWLSPGFQIRGLADRSDVLQTRPTKTRHRETASYLYGDLGAERTEFYSPVGTVVGSGGWIVVIATPPAKMEVEVVENKPRGASGSASPNERAGPGTGDQMKP</sequence>
<feature type="region of interest" description="Disordered" evidence="1">
    <location>
        <begin position="306"/>
        <end position="334"/>
    </location>
</feature>
<comment type="caution">
    <text evidence="2">The sequence shown here is derived from an EMBL/GenBank/DDBJ whole genome shotgun (WGS) entry which is preliminary data.</text>
</comment>
<dbReference type="AlphaFoldDB" id="A0A8H6IA24"/>
<feature type="compositionally biased region" description="Basic and acidic residues" evidence="1">
    <location>
        <begin position="53"/>
        <end position="82"/>
    </location>
</feature>
<protein>
    <submittedName>
        <fullName evidence="2">Uncharacterized protein</fullName>
    </submittedName>
</protein>
<dbReference type="EMBL" id="JACGCI010000012">
    <property type="protein sequence ID" value="KAF6760542.1"/>
    <property type="molecule type" value="Genomic_DNA"/>
</dbReference>
<accession>A0A8H6IA24</accession>
<keyword evidence="3" id="KW-1185">Reference proteome</keyword>
<feature type="compositionally biased region" description="Basic and acidic residues" evidence="1">
    <location>
        <begin position="8"/>
        <end position="28"/>
    </location>
</feature>
<dbReference type="Proteomes" id="UP000521943">
    <property type="component" value="Unassembled WGS sequence"/>
</dbReference>
<evidence type="ECO:0000256" key="1">
    <source>
        <dbReference type="SAM" id="MobiDB-lite"/>
    </source>
</evidence>
<reference evidence="2 3" key="1">
    <citation type="submission" date="2020-07" db="EMBL/GenBank/DDBJ databases">
        <title>Comparative genomics of pyrophilous fungi reveals a link between fire events and developmental genes.</title>
        <authorList>
            <consortium name="DOE Joint Genome Institute"/>
            <person name="Steindorff A.S."/>
            <person name="Carver A."/>
            <person name="Calhoun S."/>
            <person name="Stillman K."/>
            <person name="Liu H."/>
            <person name="Lipzen A."/>
            <person name="Pangilinan J."/>
            <person name="Labutti K."/>
            <person name="Bruns T.D."/>
            <person name="Grigoriev I.V."/>
        </authorList>
    </citation>
    <scope>NUCLEOTIDE SEQUENCE [LARGE SCALE GENOMIC DNA]</scope>
    <source>
        <strain evidence="2 3">CBS 144469</strain>
    </source>
</reference>